<organism evidence="4 5">
    <name type="scientific">Aspergillus novofumigatus (strain IBT 16806)</name>
    <dbReference type="NCBI Taxonomy" id="1392255"/>
    <lineage>
        <taxon>Eukaryota</taxon>
        <taxon>Fungi</taxon>
        <taxon>Dikarya</taxon>
        <taxon>Ascomycota</taxon>
        <taxon>Pezizomycotina</taxon>
        <taxon>Eurotiomycetes</taxon>
        <taxon>Eurotiomycetidae</taxon>
        <taxon>Eurotiales</taxon>
        <taxon>Aspergillaceae</taxon>
        <taxon>Aspergillus</taxon>
        <taxon>Aspergillus subgen. Fumigati</taxon>
    </lineage>
</organism>
<dbReference type="VEuPathDB" id="FungiDB:P174DRAFT_286726"/>
<reference evidence="5" key="1">
    <citation type="journal article" date="2018" name="Proc. Natl. Acad. Sci. U.S.A.">
        <title>Linking secondary metabolites to gene clusters through genome sequencing of six diverse Aspergillus species.</title>
        <authorList>
            <person name="Kaerboelling I."/>
            <person name="Vesth T.C."/>
            <person name="Frisvad J.C."/>
            <person name="Nybo J.L."/>
            <person name="Theobald S."/>
            <person name="Kuo A."/>
            <person name="Bowyer P."/>
            <person name="Matsuda Y."/>
            <person name="Mondo S."/>
            <person name="Lyhne E.K."/>
            <person name="Kogle M.E."/>
            <person name="Clum A."/>
            <person name="Lipzen A."/>
            <person name="Salamov A."/>
            <person name="Ngan C.Y."/>
            <person name="Daum C."/>
            <person name="Chiniquy J."/>
            <person name="Barry K."/>
            <person name="LaButti K."/>
            <person name="Haridas S."/>
            <person name="Simmons B.A."/>
            <person name="Magnuson J.K."/>
            <person name="Mortensen U.H."/>
            <person name="Larsen T.O."/>
            <person name="Grigoriev I.V."/>
            <person name="Baker S.E."/>
            <person name="Andersen M.R."/>
        </authorList>
    </citation>
    <scope>NUCLEOTIDE SEQUENCE [LARGE SCALE GENOMIC DNA]</scope>
    <source>
        <strain evidence="5">IBT 16806</strain>
    </source>
</reference>
<evidence type="ECO:0000256" key="3">
    <source>
        <dbReference type="ARBA" id="ARBA00022729"/>
    </source>
</evidence>
<protein>
    <submittedName>
        <fullName evidence="4">Uncharacterized protein</fullName>
    </submittedName>
</protein>
<dbReference type="STRING" id="1392255.A0A2I1C0X0"/>
<dbReference type="Gene3D" id="2.160.20.10">
    <property type="entry name" value="Single-stranded right-handed beta-helix, Pectin lyase-like"/>
    <property type="match status" value="1"/>
</dbReference>
<dbReference type="Proteomes" id="UP000234474">
    <property type="component" value="Unassembled WGS sequence"/>
</dbReference>
<keyword evidence="2" id="KW-0964">Secreted</keyword>
<evidence type="ECO:0000256" key="1">
    <source>
        <dbReference type="ARBA" id="ARBA00004613"/>
    </source>
</evidence>
<keyword evidence="5" id="KW-1185">Reference proteome</keyword>
<keyword evidence="3" id="KW-0732">Signal</keyword>
<name>A0A2I1C0X0_ASPN1</name>
<dbReference type="EMBL" id="MSZS01000007">
    <property type="protein sequence ID" value="PKX91278.1"/>
    <property type="molecule type" value="Genomic_DNA"/>
</dbReference>
<gene>
    <name evidence="4" type="ORF">P174DRAFT_286726</name>
</gene>
<dbReference type="InterPro" id="IPR011050">
    <property type="entry name" value="Pectin_lyase_fold/virulence"/>
</dbReference>
<dbReference type="OrthoDB" id="187139at2759"/>
<comment type="caution">
    <text evidence="4">The sequence shown here is derived from an EMBL/GenBank/DDBJ whole genome shotgun (WGS) entry which is preliminary data.</text>
</comment>
<evidence type="ECO:0000256" key="2">
    <source>
        <dbReference type="ARBA" id="ARBA00022525"/>
    </source>
</evidence>
<dbReference type="RefSeq" id="XP_024679873.1">
    <property type="nucleotide sequence ID" value="XM_024821569.1"/>
</dbReference>
<dbReference type="GO" id="GO:0005576">
    <property type="term" value="C:extracellular region"/>
    <property type="evidence" value="ECO:0007669"/>
    <property type="project" value="UniProtKB-SubCell"/>
</dbReference>
<comment type="subcellular location">
    <subcellularLocation>
        <location evidence="1">Secreted</location>
    </subcellularLocation>
</comment>
<accession>A0A2I1C0X0</accession>
<evidence type="ECO:0000313" key="5">
    <source>
        <dbReference type="Proteomes" id="UP000234474"/>
    </source>
</evidence>
<dbReference type="AlphaFoldDB" id="A0A2I1C0X0"/>
<sequence>MTNDIHYWLAHSFKYAFQDSSSFVLIGGTYINIYGAGEIYGNRQAWWDARMNNKSIQRPIPVT</sequence>
<dbReference type="InterPro" id="IPR012334">
    <property type="entry name" value="Pectin_lyas_fold"/>
</dbReference>
<dbReference type="GeneID" id="36528895"/>
<dbReference type="SUPFAM" id="SSF51126">
    <property type="entry name" value="Pectin lyase-like"/>
    <property type="match status" value="1"/>
</dbReference>
<proteinExistence type="predicted"/>
<evidence type="ECO:0000313" key="4">
    <source>
        <dbReference type="EMBL" id="PKX91278.1"/>
    </source>
</evidence>